<evidence type="ECO:0000313" key="9">
    <source>
        <dbReference type="EMBL" id="RIJ50758.1"/>
    </source>
</evidence>
<keyword evidence="5 8" id="KW-1133">Transmembrane helix</keyword>
<comment type="similarity">
    <text evidence="2 7">Belongs to the membrane-bound acyltransferase family.</text>
</comment>
<dbReference type="InterPro" id="IPR004299">
    <property type="entry name" value="MBOAT_fam"/>
</dbReference>
<dbReference type="InterPro" id="IPR028362">
    <property type="entry name" value="AlgI"/>
</dbReference>
<comment type="subcellular location">
    <subcellularLocation>
        <location evidence="1">Cell membrane</location>
        <topology evidence="1">Multi-pass membrane protein</topology>
    </subcellularLocation>
</comment>
<dbReference type="InterPro" id="IPR051085">
    <property type="entry name" value="MB_O-acyltransferase"/>
</dbReference>
<keyword evidence="7" id="KW-0808">Transferase</keyword>
<evidence type="ECO:0000256" key="2">
    <source>
        <dbReference type="ARBA" id="ARBA00010323"/>
    </source>
</evidence>
<dbReference type="Proteomes" id="UP000265926">
    <property type="component" value="Unassembled WGS sequence"/>
</dbReference>
<dbReference type="Pfam" id="PF03062">
    <property type="entry name" value="MBOAT"/>
    <property type="match status" value="1"/>
</dbReference>
<evidence type="ECO:0000256" key="4">
    <source>
        <dbReference type="ARBA" id="ARBA00022692"/>
    </source>
</evidence>
<evidence type="ECO:0000256" key="6">
    <source>
        <dbReference type="ARBA" id="ARBA00023136"/>
    </source>
</evidence>
<keyword evidence="4 8" id="KW-0812">Transmembrane</keyword>
<keyword evidence="3 7" id="KW-1003">Cell membrane</keyword>
<feature type="transmembrane region" description="Helical" evidence="8">
    <location>
        <begin position="450"/>
        <end position="472"/>
    </location>
</feature>
<evidence type="ECO:0000256" key="3">
    <source>
        <dbReference type="ARBA" id="ARBA00022475"/>
    </source>
</evidence>
<keyword evidence="10" id="KW-1185">Reference proteome</keyword>
<feature type="transmembrane region" description="Helical" evidence="8">
    <location>
        <begin position="6"/>
        <end position="24"/>
    </location>
</feature>
<keyword evidence="7" id="KW-0012">Acyltransferase</keyword>
<feature type="transmembrane region" description="Helical" evidence="8">
    <location>
        <begin position="113"/>
        <end position="133"/>
    </location>
</feature>
<dbReference type="EMBL" id="QWGR01000001">
    <property type="protein sequence ID" value="RIJ50758.1"/>
    <property type="molecule type" value="Genomic_DNA"/>
</dbReference>
<protein>
    <submittedName>
        <fullName evidence="9">MBOAT family protein</fullName>
    </submittedName>
</protein>
<dbReference type="PANTHER" id="PTHR13285">
    <property type="entry name" value="ACYLTRANSFERASE"/>
    <property type="match status" value="1"/>
</dbReference>
<feature type="transmembrane region" description="Helical" evidence="8">
    <location>
        <begin position="220"/>
        <end position="240"/>
    </location>
</feature>
<feature type="transmembrane region" description="Helical" evidence="8">
    <location>
        <begin position="79"/>
        <end position="101"/>
    </location>
</feature>
<evidence type="ECO:0000313" key="10">
    <source>
        <dbReference type="Proteomes" id="UP000265926"/>
    </source>
</evidence>
<evidence type="ECO:0000256" key="8">
    <source>
        <dbReference type="SAM" id="Phobius"/>
    </source>
</evidence>
<dbReference type="GO" id="GO:0005886">
    <property type="term" value="C:plasma membrane"/>
    <property type="evidence" value="ECO:0007669"/>
    <property type="project" value="UniProtKB-SubCell"/>
</dbReference>
<dbReference type="GO" id="GO:0042121">
    <property type="term" value="P:alginic acid biosynthetic process"/>
    <property type="evidence" value="ECO:0007669"/>
    <property type="project" value="InterPro"/>
</dbReference>
<feature type="transmembrane region" description="Helical" evidence="8">
    <location>
        <begin position="366"/>
        <end position="393"/>
    </location>
</feature>
<gene>
    <name evidence="9" type="ORF">D1614_02180</name>
</gene>
<dbReference type="PIRSF" id="PIRSF016636">
    <property type="entry name" value="AlgI_DltB"/>
    <property type="match status" value="1"/>
</dbReference>
<evidence type="ECO:0000256" key="1">
    <source>
        <dbReference type="ARBA" id="ARBA00004651"/>
    </source>
</evidence>
<evidence type="ECO:0000256" key="7">
    <source>
        <dbReference type="PIRNR" id="PIRNR016636"/>
    </source>
</evidence>
<feature type="transmembrane region" description="Helical" evidence="8">
    <location>
        <begin position="153"/>
        <end position="171"/>
    </location>
</feature>
<dbReference type="PANTHER" id="PTHR13285:SF18">
    <property type="entry name" value="PROTEIN-CYSTEINE N-PALMITOYLTRANSFERASE RASP"/>
    <property type="match status" value="1"/>
</dbReference>
<evidence type="ECO:0000256" key="5">
    <source>
        <dbReference type="ARBA" id="ARBA00022989"/>
    </source>
</evidence>
<dbReference type="OrthoDB" id="9805788at2"/>
<keyword evidence="6 7" id="KW-0472">Membrane</keyword>
<name>A0A399T4E6_9BACT</name>
<organism evidence="9 10">
    <name type="scientific">Maribellus luteus</name>
    <dbReference type="NCBI Taxonomy" id="2305463"/>
    <lineage>
        <taxon>Bacteria</taxon>
        <taxon>Pseudomonadati</taxon>
        <taxon>Bacteroidota</taxon>
        <taxon>Bacteroidia</taxon>
        <taxon>Marinilabiliales</taxon>
        <taxon>Prolixibacteraceae</taxon>
        <taxon>Maribellus</taxon>
    </lineage>
</organism>
<dbReference type="GO" id="GO:0016746">
    <property type="term" value="F:acyltransferase activity"/>
    <property type="evidence" value="ECO:0007669"/>
    <property type="project" value="UniProtKB-KW"/>
</dbReference>
<dbReference type="PIRSF" id="PIRSF500217">
    <property type="entry name" value="AlgI"/>
    <property type="match status" value="1"/>
</dbReference>
<dbReference type="AlphaFoldDB" id="A0A399T4E6"/>
<accession>A0A399T4E6</accession>
<dbReference type="RefSeq" id="WP_119436226.1">
    <property type="nucleotide sequence ID" value="NZ_QWGR01000001.1"/>
</dbReference>
<proteinExistence type="inferred from homology"/>
<dbReference type="InterPro" id="IPR024194">
    <property type="entry name" value="Ac/AlaTfrase_AlgI/DltB"/>
</dbReference>
<comment type="caution">
    <text evidence="9">The sequence shown here is derived from an EMBL/GenBank/DDBJ whole genome shotgun (WGS) entry which is preliminary data.</text>
</comment>
<sequence length="474" mass="54257">MLFNSVGFIGFLTLVFFLYWGFFARNIMRRNLFLLAVSYFFYSCWDVRFLGLIVLSSIVDYNCGLQIDQTDDRKKKKRFLLISILMNLGILGFFKYFGFFAEELSLLVQQFGYTLHPLTLNIILPVGISFYTFQTLSYTIDIYKGKIPATRDLVSFFAFVAFFPQLVAGPIERASHLLPQFHEKKVFDYSIAADGFRRILWGLFAKVAVADTVAPLVDQIFSHSASAGWGTLLLGAFLFAIQIYGDFSGYSNIAIGSAALLGFRLMDNFRHPYFSRNLQEFWSRWHISLSTWFRDYVYIPLGGNRCSKKRHAVNILVTFGVSGLWHGANWTFIVWGILHGITYLVSRPATGARKNTSVRLKDMLSVVVTFLVVSLLFVIFRAENIGVAFHYLVNLVSLKAGSIGPFELAGTKQWLEAAFFTFVLILAEWKQREKAFALDISGWPVMLRVAGYYFLLFSVLYAFSSDRLFIYFQF</sequence>
<reference evidence="9 10" key="1">
    <citation type="submission" date="2018-08" db="EMBL/GenBank/DDBJ databases">
        <title>Pallidiluteibacterium maritimus gen. nov., sp. nov., isolated from coastal sediment.</title>
        <authorList>
            <person name="Zhou L.Y."/>
        </authorList>
    </citation>
    <scope>NUCLEOTIDE SEQUENCE [LARGE SCALE GENOMIC DNA]</scope>
    <source>
        <strain evidence="9 10">XSD2</strain>
    </source>
</reference>